<dbReference type="CDD" id="cd01335">
    <property type="entry name" value="Radical_SAM"/>
    <property type="match status" value="1"/>
</dbReference>
<dbReference type="Pfam" id="PF04055">
    <property type="entry name" value="Radical_SAM"/>
    <property type="match status" value="1"/>
</dbReference>
<gene>
    <name evidence="6" type="ORF">CTER_3709</name>
</gene>
<dbReference type="PROSITE" id="PS51918">
    <property type="entry name" value="RADICAL_SAM"/>
    <property type="match status" value="1"/>
</dbReference>
<dbReference type="SUPFAM" id="SSF102114">
    <property type="entry name" value="Radical SAM enzymes"/>
    <property type="match status" value="1"/>
</dbReference>
<keyword evidence="3" id="KW-0408">Iron</keyword>
<feature type="domain" description="Radical SAM core" evidence="5">
    <location>
        <begin position="107"/>
        <end position="315"/>
    </location>
</feature>
<keyword evidence="4" id="KW-0411">Iron-sulfur</keyword>
<proteinExistence type="predicted"/>
<accession>S0FGG4</accession>
<dbReference type="STRING" id="1195236.CTER_3709"/>
<sequence>MFQKIKNFFKILFIKKVLKYMESDPVKSIPAILKWIEKFDKTKIVKGQVKTVRNAMEDKEGNWYKLIMSLWTDIDKGVRRKVFENLVINSTIIGSPKQDKTREANNCNIPWTILMDPTTACNLNCIGCWAAEYKNGLQMSYDLMDDIILQAKEMGVYTFLFSGGEPLVRKKDIVRLCEKHGDCLFLAFTNGTLIDEEFADEMLRVKNFIPAISIEGFEKETDARRGSGVYNSATEAMKILKNKKLLFGVSCCYTRENTEIIGSEEYFDEMISLGAKFAWFFTYMPIGTGAPTDLMVTAEQREFMYRQIRSFRSTKSIFTLDFWNDGEYVGGCVAGGRYYVHINANGDIEPCAFIHYSDSNIRDKTLLEALKSPLFMQYYRNQPFNENLLRPCPLLDNPDRLIDMVEVSGAVSTDMRAPEDVTELAGKCREAADNWSVAAEHLWRRNEDFPKQKSCTECGCCRGCSFGSGAEI</sequence>
<dbReference type="InterPro" id="IPR058240">
    <property type="entry name" value="rSAM_sf"/>
</dbReference>
<dbReference type="CDD" id="cd21128">
    <property type="entry name" value="SPASM_rSAM"/>
    <property type="match status" value="1"/>
</dbReference>
<dbReference type="Gene3D" id="3.20.20.70">
    <property type="entry name" value="Aldolase class I"/>
    <property type="match status" value="1"/>
</dbReference>
<dbReference type="GO" id="GO:0003824">
    <property type="term" value="F:catalytic activity"/>
    <property type="evidence" value="ECO:0007669"/>
    <property type="project" value="InterPro"/>
</dbReference>
<dbReference type="AlphaFoldDB" id="S0FGG4"/>
<evidence type="ECO:0000256" key="4">
    <source>
        <dbReference type="ARBA" id="ARBA00023014"/>
    </source>
</evidence>
<evidence type="ECO:0000259" key="5">
    <source>
        <dbReference type="PROSITE" id="PS51918"/>
    </source>
</evidence>
<dbReference type="Pfam" id="PF13186">
    <property type="entry name" value="SPASM"/>
    <property type="match status" value="1"/>
</dbReference>
<comment type="caution">
    <text evidence="6">The sequence shown here is derived from an EMBL/GenBank/DDBJ whole genome shotgun (WGS) entry which is preliminary data.</text>
</comment>
<dbReference type="SFLD" id="SFLDS00029">
    <property type="entry name" value="Radical_SAM"/>
    <property type="match status" value="1"/>
</dbReference>
<dbReference type="InterPro" id="IPR023885">
    <property type="entry name" value="4Fe4S-binding_SPASM_dom"/>
</dbReference>
<dbReference type="Proteomes" id="UP000014155">
    <property type="component" value="Unassembled WGS sequence"/>
</dbReference>
<dbReference type="InterPro" id="IPR007197">
    <property type="entry name" value="rSAM"/>
</dbReference>
<keyword evidence="7" id="KW-1185">Reference proteome</keyword>
<dbReference type="SFLD" id="SFLDG01067">
    <property type="entry name" value="SPASM/twitch_domain_containing"/>
    <property type="match status" value="1"/>
</dbReference>
<keyword evidence="1" id="KW-0949">S-adenosyl-L-methionine</keyword>
<protein>
    <submittedName>
        <fullName evidence="6">Radical SAM protein</fullName>
    </submittedName>
</protein>
<evidence type="ECO:0000256" key="2">
    <source>
        <dbReference type="ARBA" id="ARBA00022723"/>
    </source>
</evidence>
<organism evidence="6 7">
    <name type="scientific">Ruminiclostridium cellobioparum subsp. termitidis CT1112</name>
    <dbReference type="NCBI Taxonomy" id="1195236"/>
    <lineage>
        <taxon>Bacteria</taxon>
        <taxon>Bacillati</taxon>
        <taxon>Bacillota</taxon>
        <taxon>Clostridia</taxon>
        <taxon>Eubacteriales</taxon>
        <taxon>Oscillospiraceae</taxon>
        <taxon>Ruminiclostridium</taxon>
    </lineage>
</organism>
<dbReference type="GO" id="GO:0046872">
    <property type="term" value="F:metal ion binding"/>
    <property type="evidence" value="ECO:0007669"/>
    <property type="project" value="UniProtKB-KW"/>
</dbReference>
<reference evidence="6 7" key="1">
    <citation type="journal article" date="2013" name="Genome Announc.">
        <title>Draft Genome Sequence of the Cellulolytic, Mesophilic, Anaerobic Bacterium Clostridium termitidis Strain CT1112 (DSM 5398).</title>
        <authorList>
            <person name="Lal S."/>
            <person name="Ramachandran U."/>
            <person name="Zhang X."/>
            <person name="Munir R."/>
            <person name="Sparling R."/>
            <person name="Levin D.B."/>
        </authorList>
    </citation>
    <scope>NUCLEOTIDE SEQUENCE [LARGE SCALE GENOMIC DNA]</scope>
    <source>
        <strain evidence="6 7">CT1112</strain>
    </source>
</reference>
<evidence type="ECO:0000313" key="7">
    <source>
        <dbReference type="Proteomes" id="UP000014155"/>
    </source>
</evidence>
<dbReference type="eggNOG" id="COG0535">
    <property type="taxonomic scope" value="Bacteria"/>
</dbReference>
<evidence type="ECO:0000313" key="6">
    <source>
        <dbReference type="EMBL" id="EMS70530.1"/>
    </source>
</evidence>
<dbReference type="PANTHER" id="PTHR43524:SF1">
    <property type="entry name" value="RADICAL SAM SUPERFAMILY PROTEIN"/>
    <property type="match status" value="1"/>
</dbReference>
<evidence type="ECO:0000256" key="1">
    <source>
        <dbReference type="ARBA" id="ARBA00022691"/>
    </source>
</evidence>
<name>S0FGG4_RUMCE</name>
<keyword evidence="2" id="KW-0479">Metal-binding</keyword>
<dbReference type="InterPro" id="IPR013785">
    <property type="entry name" value="Aldolase_TIM"/>
</dbReference>
<evidence type="ECO:0000256" key="3">
    <source>
        <dbReference type="ARBA" id="ARBA00023004"/>
    </source>
</evidence>
<dbReference type="EMBL" id="AORV01000052">
    <property type="protein sequence ID" value="EMS70530.1"/>
    <property type="molecule type" value="Genomic_DNA"/>
</dbReference>
<dbReference type="PANTHER" id="PTHR43524">
    <property type="entry name" value="RADICAL SAM SUPERFAMILY PROTEIN"/>
    <property type="match status" value="1"/>
</dbReference>
<dbReference type="PATRIC" id="fig|1195236.3.peg.3927"/>
<dbReference type="RefSeq" id="WP_004628113.1">
    <property type="nucleotide sequence ID" value="NZ_AORV01000052.1"/>
</dbReference>
<dbReference type="GO" id="GO:0051536">
    <property type="term" value="F:iron-sulfur cluster binding"/>
    <property type="evidence" value="ECO:0007669"/>
    <property type="project" value="UniProtKB-KW"/>
</dbReference>